<dbReference type="Proteomes" id="UP000186341">
    <property type="component" value="Unassembled WGS sequence"/>
</dbReference>
<proteinExistence type="predicted"/>
<gene>
    <name evidence="1" type="ORF">BO222_09320</name>
</gene>
<name>A0A1U7NEB8_9FIRM</name>
<dbReference type="AlphaFoldDB" id="A0A1U7NEB8"/>
<keyword evidence="2" id="KW-1185">Reference proteome</keyword>
<evidence type="ECO:0000313" key="1">
    <source>
        <dbReference type="EMBL" id="OLU37903.1"/>
    </source>
</evidence>
<dbReference type="EMBL" id="MPJW01000186">
    <property type="protein sequence ID" value="OLU37903.1"/>
    <property type="molecule type" value="Genomic_DNA"/>
</dbReference>
<protein>
    <submittedName>
        <fullName evidence="1">Uncharacterized protein</fullName>
    </submittedName>
</protein>
<sequence length="61" mass="6823">MIGFNFLHHSFHCNQFFGALASDDLLCKISAKPAIIPALFLNVLCIASFHPVEFETFLLIV</sequence>
<organism evidence="1 2">
    <name type="scientific">Ileibacterium valens</name>
    <dbReference type="NCBI Taxonomy" id="1862668"/>
    <lineage>
        <taxon>Bacteria</taxon>
        <taxon>Bacillati</taxon>
        <taxon>Bacillota</taxon>
        <taxon>Erysipelotrichia</taxon>
        <taxon>Erysipelotrichales</taxon>
        <taxon>Erysipelotrichaceae</taxon>
        <taxon>Ileibacterium</taxon>
    </lineage>
</organism>
<comment type="caution">
    <text evidence="1">The sequence shown here is derived from an EMBL/GenBank/DDBJ whole genome shotgun (WGS) entry which is preliminary data.</text>
</comment>
<reference evidence="1 2" key="1">
    <citation type="submission" date="2016-11" db="EMBL/GenBank/DDBJ databases">
        <title>Description of two novel members of the family Erysipelotrichaceae: Ileibacterium lipovorans gen. nov., sp. nov. and Dubosiella newyorkensis, gen. nov., sp. nov.</title>
        <authorList>
            <person name="Cox L.M."/>
            <person name="Sohn J."/>
            <person name="Tyrrell K.L."/>
            <person name="Citron D.M."/>
            <person name="Lawson P.A."/>
            <person name="Patel N.B."/>
            <person name="Iizumi T."/>
            <person name="Perez-Perez G.I."/>
            <person name="Goldstein E.J."/>
            <person name="Blaser M.J."/>
        </authorList>
    </citation>
    <scope>NUCLEOTIDE SEQUENCE [LARGE SCALE GENOMIC DNA]</scope>
    <source>
        <strain evidence="1 2">NYU-BL-A3</strain>
    </source>
</reference>
<evidence type="ECO:0000313" key="2">
    <source>
        <dbReference type="Proteomes" id="UP000186341"/>
    </source>
</evidence>
<accession>A0A1U7NEB8</accession>